<gene>
    <name evidence="5" type="ORF">LADA_0B09428G</name>
</gene>
<evidence type="ECO:0000256" key="2">
    <source>
        <dbReference type="ARBA" id="ARBA00022729"/>
    </source>
</evidence>
<name>A0A1G4IUQ4_9SACH</name>
<accession>A0A1G4IUQ4</accession>
<dbReference type="InterPro" id="IPR013766">
    <property type="entry name" value="Thioredoxin_domain"/>
</dbReference>
<proteinExistence type="inferred from homology"/>
<dbReference type="CDD" id="cd02961">
    <property type="entry name" value="PDI_a_family"/>
    <property type="match status" value="1"/>
</dbReference>
<dbReference type="PANTHER" id="PTHR45672">
    <property type="entry name" value="PROTEIN DISULFIDE-ISOMERASE C17H9.14C-RELATED"/>
    <property type="match status" value="1"/>
</dbReference>
<dbReference type="Gene3D" id="3.40.30.10">
    <property type="entry name" value="Glutaredoxin"/>
    <property type="match status" value="1"/>
</dbReference>
<dbReference type="GO" id="GO:0015035">
    <property type="term" value="F:protein-disulfide reductase activity"/>
    <property type="evidence" value="ECO:0007669"/>
    <property type="project" value="EnsemblFungi"/>
</dbReference>
<dbReference type="GO" id="GO:0006457">
    <property type="term" value="P:protein folding"/>
    <property type="evidence" value="ECO:0007669"/>
    <property type="project" value="EnsemblFungi"/>
</dbReference>
<sequence>MKLFKLLWIALTPVLVSCHVHRVTSLDLFYDTVNNDAFTVVKYYTTWCSHCKKLGPVFDTLSESFRESNANVTFLEVNCEIFASTLCRRLPGYPMVEVIKPLRKVKGNTTIEQSPASQPSWWSRLVTKIRMGGYDPAWTLDLDRVVEFNGSRDLPILANFIDKVIDSTQKDAEVENILYGGDSDSDQYVSIRRYLTEVKDIGKEIRKLENILKYNADEELESIRLKLRLLRVLAVEGTEMDKNGLNHDEL</sequence>
<dbReference type="Proteomes" id="UP000190274">
    <property type="component" value="Chromosome B"/>
</dbReference>
<evidence type="ECO:0000259" key="4">
    <source>
        <dbReference type="PROSITE" id="PS51352"/>
    </source>
</evidence>
<dbReference type="GO" id="GO:0003756">
    <property type="term" value="F:protein disulfide isomerase activity"/>
    <property type="evidence" value="ECO:0007669"/>
    <property type="project" value="EnsemblFungi"/>
</dbReference>
<dbReference type="GO" id="GO:0005783">
    <property type="term" value="C:endoplasmic reticulum"/>
    <property type="evidence" value="ECO:0007669"/>
    <property type="project" value="EnsemblFungi"/>
</dbReference>
<dbReference type="OrthoDB" id="10264505at2759"/>
<dbReference type="EMBL" id="LT598456">
    <property type="protein sequence ID" value="SCU80771.1"/>
    <property type="molecule type" value="Genomic_DNA"/>
</dbReference>
<reference evidence="6" key="1">
    <citation type="submission" date="2016-03" db="EMBL/GenBank/DDBJ databases">
        <authorList>
            <person name="Devillers H."/>
        </authorList>
    </citation>
    <scope>NUCLEOTIDE SEQUENCE [LARGE SCALE GENOMIC DNA]</scope>
</reference>
<dbReference type="Pfam" id="PF00085">
    <property type="entry name" value="Thioredoxin"/>
    <property type="match status" value="1"/>
</dbReference>
<evidence type="ECO:0000313" key="6">
    <source>
        <dbReference type="Proteomes" id="UP000190274"/>
    </source>
</evidence>
<keyword evidence="2 3" id="KW-0732">Signal</keyword>
<dbReference type="PROSITE" id="PS51257">
    <property type="entry name" value="PROKAR_LIPOPROTEIN"/>
    <property type="match status" value="1"/>
</dbReference>
<organism evidence="5 6">
    <name type="scientific">Lachancea dasiensis</name>
    <dbReference type="NCBI Taxonomy" id="1072105"/>
    <lineage>
        <taxon>Eukaryota</taxon>
        <taxon>Fungi</taxon>
        <taxon>Dikarya</taxon>
        <taxon>Ascomycota</taxon>
        <taxon>Saccharomycotina</taxon>
        <taxon>Saccharomycetes</taxon>
        <taxon>Saccharomycetales</taxon>
        <taxon>Saccharomycetaceae</taxon>
        <taxon>Lachancea</taxon>
    </lineage>
</organism>
<dbReference type="InterPro" id="IPR051063">
    <property type="entry name" value="PDI"/>
</dbReference>
<comment type="similarity">
    <text evidence="1">Belongs to the protein disulfide isomerase family.</text>
</comment>
<dbReference type="InterPro" id="IPR036249">
    <property type="entry name" value="Thioredoxin-like_sf"/>
</dbReference>
<dbReference type="AlphaFoldDB" id="A0A1G4IUQ4"/>
<evidence type="ECO:0000256" key="1">
    <source>
        <dbReference type="ARBA" id="ARBA00006347"/>
    </source>
</evidence>
<feature type="signal peptide" evidence="3">
    <location>
        <begin position="1"/>
        <end position="18"/>
    </location>
</feature>
<evidence type="ECO:0000256" key="3">
    <source>
        <dbReference type="SAM" id="SignalP"/>
    </source>
</evidence>
<dbReference type="STRING" id="1266660.A0A1G4IUQ4"/>
<feature type="chain" id="PRO_5009235733" evidence="3">
    <location>
        <begin position="19"/>
        <end position="250"/>
    </location>
</feature>
<dbReference type="PANTHER" id="PTHR45672:SF3">
    <property type="entry name" value="THIOREDOXIN DOMAIN-CONTAINING PROTEIN 5"/>
    <property type="match status" value="1"/>
</dbReference>
<feature type="domain" description="Thioredoxin" evidence="4">
    <location>
        <begin position="1"/>
        <end position="166"/>
    </location>
</feature>
<protein>
    <submittedName>
        <fullName evidence="5">LADA_0B09428g1_1</fullName>
    </submittedName>
</protein>
<evidence type="ECO:0000313" key="5">
    <source>
        <dbReference type="EMBL" id="SCU80771.1"/>
    </source>
</evidence>
<dbReference type="PROSITE" id="PS51352">
    <property type="entry name" value="THIOREDOXIN_2"/>
    <property type="match status" value="1"/>
</dbReference>
<dbReference type="SUPFAM" id="SSF52833">
    <property type="entry name" value="Thioredoxin-like"/>
    <property type="match status" value="1"/>
</dbReference>
<keyword evidence="6" id="KW-1185">Reference proteome</keyword>